<dbReference type="SUPFAM" id="SSF56281">
    <property type="entry name" value="Metallo-hydrolase/oxidoreductase"/>
    <property type="match status" value="1"/>
</dbReference>
<sequence>MGYEIDFLPVGEGERSGDAIALRFGDLHGDRTEQFVMVVDGGTKKSGEKLIEHVKKHYSTDAVDLVISTHPDNDHISGLTAVLEELTVGRLWMHLPWNHSTDFRALFKDKRFTSIGLKERIRKALDAASEVEEIAKKKGIPIDEPFSDAKLPAAKIEESGDGDVTDGSSGG</sequence>
<dbReference type="Pfam" id="PF00753">
    <property type="entry name" value="Lactamase_B"/>
    <property type="match status" value="1"/>
</dbReference>
<proteinExistence type="predicted"/>
<protein>
    <recommendedName>
        <fullName evidence="1">Metallo-beta-lactamase domain-containing protein</fullName>
    </recommendedName>
</protein>
<accession>A0A0F9MEJ3</accession>
<dbReference type="InterPro" id="IPR052159">
    <property type="entry name" value="Competence_DNA_uptake"/>
</dbReference>
<reference evidence="2" key="1">
    <citation type="journal article" date="2015" name="Nature">
        <title>Complex archaea that bridge the gap between prokaryotes and eukaryotes.</title>
        <authorList>
            <person name="Spang A."/>
            <person name="Saw J.H."/>
            <person name="Jorgensen S.L."/>
            <person name="Zaremba-Niedzwiedzka K."/>
            <person name="Martijn J."/>
            <person name="Lind A.E."/>
            <person name="van Eijk R."/>
            <person name="Schleper C."/>
            <person name="Guy L."/>
            <person name="Ettema T.J."/>
        </authorList>
    </citation>
    <scope>NUCLEOTIDE SEQUENCE</scope>
</reference>
<dbReference type="PANTHER" id="PTHR30619:SF1">
    <property type="entry name" value="RECOMBINATION PROTEIN 2"/>
    <property type="match status" value="1"/>
</dbReference>
<dbReference type="PANTHER" id="PTHR30619">
    <property type="entry name" value="DNA INTERNALIZATION/COMPETENCE PROTEIN COMEC/REC2"/>
    <property type="match status" value="1"/>
</dbReference>
<evidence type="ECO:0000259" key="1">
    <source>
        <dbReference type="Pfam" id="PF00753"/>
    </source>
</evidence>
<comment type="caution">
    <text evidence="2">The sequence shown here is derived from an EMBL/GenBank/DDBJ whole genome shotgun (WGS) entry which is preliminary data.</text>
</comment>
<name>A0A0F9MEJ3_9ZZZZ</name>
<feature type="domain" description="Metallo-beta-lactamase" evidence="1">
    <location>
        <begin position="32"/>
        <end position="121"/>
    </location>
</feature>
<dbReference type="EMBL" id="LAZR01010322">
    <property type="protein sequence ID" value="KKM67587.1"/>
    <property type="molecule type" value="Genomic_DNA"/>
</dbReference>
<dbReference type="AlphaFoldDB" id="A0A0F9MEJ3"/>
<organism evidence="2">
    <name type="scientific">marine sediment metagenome</name>
    <dbReference type="NCBI Taxonomy" id="412755"/>
    <lineage>
        <taxon>unclassified sequences</taxon>
        <taxon>metagenomes</taxon>
        <taxon>ecological metagenomes</taxon>
    </lineage>
</organism>
<dbReference type="Gene3D" id="3.60.15.10">
    <property type="entry name" value="Ribonuclease Z/Hydroxyacylglutathione hydrolase-like"/>
    <property type="match status" value="1"/>
</dbReference>
<dbReference type="InterPro" id="IPR001279">
    <property type="entry name" value="Metallo-B-lactamas"/>
</dbReference>
<gene>
    <name evidence="2" type="ORF">LCGC14_1469570</name>
</gene>
<dbReference type="InterPro" id="IPR036866">
    <property type="entry name" value="RibonucZ/Hydroxyglut_hydro"/>
</dbReference>
<evidence type="ECO:0000313" key="2">
    <source>
        <dbReference type="EMBL" id="KKM67587.1"/>
    </source>
</evidence>